<organism evidence="14 15">
    <name type="scientific">Triplophysa rosa</name>
    <name type="common">Cave loach</name>
    <dbReference type="NCBI Taxonomy" id="992332"/>
    <lineage>
        <taxon>Eukaryota</taxon>
        <taxon>Metazoa</taxon>
        <taxon>Chordata</taxon>
        <taxon>Craniata</taxon>
        <taxon>Vertebrata</taxon>
        <taxon>Euteleostomi</taxon>
        <taxon>Actinopterygii</taxon>
        <taxon>Neopterygii</taxon>
        <taxon>Teleostei</taxon>
        <taxon>Ostariophysi</taxon>
        <taxon>Cypriniformes</taxon>
        <taxon>Nemacheilidae</taxon>
        <taxon>Triplophysa</taxon>
    </lineage>
</organism>
<feature type="region of interest" description="Disordered" evidence="11">
    <location>
        <begin position="443"/>
        <end position="522"/>
    </location>
</feature>
<evidence type="ECO:0000313" key="15">
    <source>
        <dbReference type="Proteomes" id="UP001059041"/>
    </source>
</evidence>
<dbReference type="Gene3D" id="2.10.90.10">
    <property type="entry name" value="Cystine-knot cytokines"/>
    <property type="match status" value="1"/>
</dbReference>
<accession>A0A9W7TTL4</accession>
<dbReference type="GO" id="GO:0051781">
    <property type="term" value="P:positive regulation of cell division"/>
    <property type="evidence" value="ECO:0007669"/>
    <property type="project" value="UniProtKB-KW"/>
</dbReference>
<evidence type="ECO:0000313" key="14">
    <source>
        <dbReference type="EMBL" id="KAI7803262.1"/>
    </source>
</evidence>
<keyword evidence="4" id="KW-0497">Mitogen</keyword>
<protein>
    <recommendedName>
        <fullName evidence="2">Platelet-derived growth factor subunit B</fullName>
    </recommendedName>
    <alternativeName>
        <fullName evidence="5">PDGF-2</fullName>
    </alternativeName>
    <alternativeName>
        <fullName evidence="6">Platelet-derived growth factor B chain</fullName>
    </alternativeName>
    <alternativeName>
        <fullName evidence="7">Platelet-derived growth factor beta polypeptide</fullName>
    </alternativeName>
</protein>
<evidence type="ECO:0000256" key="9">
    <source>
        <dbReference type="ARBA" id="ARBA00046967"/>
    </source>
</evidence>
<dbReference type="PROSITE" id="PS51257">
    <property type="entry name" value="PROKAR_LIPOPROTEIN"/>
    <property type="match status" value="1"/>
</dbReference>
<evidence type="ECO:0000259" key="13">
    <source>
        <dbReference type="PROSITE" id="PS50278"/>
    </source>
</evidence>
<feature type="compositionally biased region" description="Basic and acidic residues" evidence="11">
    <location>
        <begin position="457"/>
        <end position="466"/>
    </location>
</feature>
<comment type="caution">
    <text evidence="14">The sequence shown here is derived from an EMBL/GenBank/DDBJ whole genome shotgun (WGS) entry which is preliminary data.</text>
</comment>
<evidence type="ECO:0000256" key="3">
    <source>
        <dbReference type="ARBA" id="ARBA00023030"/>
    </source>
</evidence>
<dbReference type="InterPro" id="IPR000072">
    <property type="entry name" value="PDGF/VEGF_dom"/>
</dbReference>
<dbReference type="SMART" id="SM00141">
    <property type="entry name" value="PDGF"/>
    <property type="match status" value="1"/>
</dbReference>
<feature type="compositionally biased region" description="Basic residues" evidence="11">
    <location>
        <begin position="502"/>
        <end position="512"/>
    </location>
</feature>
<keyword evidence="12" id="KW-0732">Signal</keyword>
<feature type="domain" description="Platelet-derived growth factor (PDGF) family profile" evidence="13">
    <location>
        <begin position="67"/>
        <end position="170"/>
    </location>
</feature>
<dbReference type="SUPFAM" id="SSF57501">
    <property type="entry name" value="Cystine-knot cytokines"/>
    <property type="match status" value="1"/>
</dbReference>
<evidence type="ECO:0000256" key="8">
    <source>
        <dbReference type="ARBA" id="ARBA00046258"/>
    </source>
</evidence>
<dbReference type="EMBL" id="JAFHDT010000011">
    <property type="protein sequence ID" value="KAI7803262.1"/>
    <property type="molecule type" value="Genomic_DNA"/>
</dbReference>
<dbReference type="FunFam" id="2.10.90.10:FF:000041">
    <property type="entry name" value="Platelet-derived growth factor beta polypeptide b"/>
    <property type="match status" value="1"/>
</dbReference>
<dbReference type="AlphaFoldDB" id="A0A9W7TTL4"/>
<evidence type="ECO:0000256" key="4">
    <source>
        <dbReference type="ARBA" id="ARBA00023246"/>
    </source>
</evidence>
<keyword evidence="15" id="KW-1185">Reference proteome</keyword>
<evidence type="ECO:0000256" key="12">
    <source>
        <dbReference type="SAM" id="SignalP"/>
    </source>
</evidence>
<dbReference type="PANTHER" id="PTHR11633">
    <property type="entry name" value="PLATELET-DERIVED GROWTH FACTOR"/>
    <property type="match status" value="1"/>
</dbReference>
<evidence type="ECO:0000256" key="5">
    <source>
        <dbReference type="ARBA" id="ARBA00031888"/>
    </source>
</evidence>
<dbReference type="PROSITE" id="PS50278">
    <property type="entry name" value="PDGF_2"/>
    <property type="match status" value="1"/>
</dbReference>
<dbReference type="GO" id="GO:0051897">
    <property type="term" value="P:positive regulation of phosphatidylinositol 3-kinase/protein kinase B signal transduction"/>
    <property type="evidence" value="ECO:0007669"/>
    <property type="project" value="TreeGrafter"/>
</dbReference>
<feature type="signal peptide" evidence="12">
    <location>
        <begin position="1"/>
        <end position="24"/>
    </location>
</feature>
<feature type="compositionally biased region" description="Pro residues" evidence="11">
    <location>
        <begin position="487"/>
        <end position="501"/>
    </location>
</feature>
<evidence type="ECO:0000256" key="10">
    <source>
        <dbReference type="RuleBase" id="RU003818"/>
    </source>
</evidence>
<dbReference type="GO" id="GO:0030335">
    <property type="term" value="P:positive regulation of cell migration"/>
    <property type="evidence" value="ECO:0007669"/>
    <property type="project" value="TreeGrafter"/>
</dbReference>
<gene>
    <name evidence="14" type="ORF">IRJ41_004717</name>
</gene>
<dbReference type="Proteomes" id="UP001059041">
    <property type="component" value="Linkage Group LG11"/>
</dbReference>
<feature type="region of interest" description="Disordered" evidence="11">
    <location>
        <begin position="392"/>
        <end position="431"/>
    </location>
</feature>
<name>A0A9W7TTL4_TRIRA</name>
<dbReference type="GO" id="GO:0048008">
    <property type="term" value="P:platelet-derived growth factor receptor signaling pathway"/>
    <property type="evidence" value="ECO:0007669"/>
    <property type="project" value="TreeGrafter"/>
</dbReference>
<feature type="compositionally biased region" description="Low complexity" evidence="11">
    <location>
        <begin position="474"/>
        <end position="486"/>
    </location>
</feature>
<reference evidence="14" key="1">
    <citation type="submission" date="2021-02" db="EMBL/GenBank/DDBJ databases">
        <title>Comparative genomics reveals that relaxation of natural selection precedes convergent phenotypic evolution of cavefish.</title>
        <authorList>
            <person name="Peng Z."/>
        </authorList>
    </citation>
    <scope>NUCLEOTIDE SEQUENCE</scope>
    <source>
        <tissue evidence="14">Muscle</tissue>
    </source>
</reference>
<evidence type="ECO:0000256" key="2">
    <source>
        <dbReference type="ARBA" id="ARBA00018117"/>
    </source>
</evidence>
<dbReference type="OrthoDB" id="8878063at2759"/>
<sequence>MRSRIPLLLAVLAAACLRFGSAEGDPLPAAVVDLVKSGSVSSMQDLQFLLSIEVEPDDHSYNDSSNRLPRSLDAQPAQQAVCKVRTEVIEVTRSMLDRSNANFLLWPPCVEVQRCSGCCNTKSLHCVPVLTHTRYLQVMKIQYVNKRPLYDKAVVSVLDHVECRCQPVPRPTQRKKSSTNKQEPRDRSGKSRSKVELHHRDEFKPNQRLSLEDLLSHSWIPKERLHESGPPEAFLPSGDIKLHTGRDGWGLNVTQYGGGKGHHHYPDAQRHHGNTNDTGVTGALPNHTENSEIEDVDSLNNFTKAVERERSNALFETQNNANQSTTNRTTEYKITLTELTNKTFSHQSNLKHEINHTGSKEVDPLQRHNANFAGTNQMDQLVSESAEKAIQNQGDLFRPLEVNNTTSDVEKREDEREDDGMSPEQKAKDKEMEDLLLLHKLLEDEDKHKHHLKAQQTKREQDEKLQQLHHKQHTTTQQTGTISPPLQRSPPRTPPRPPPQPPKRRRKQRNRISKSAMRALLM</sequence>
<proteinExistence type="inferred from homology"/>
<dbReference type="PANTHER" id="PTHR11633:SF2">
    <property type="entry name" value="PLATELET-DERIVED GROWTH FACTOR SUBUNIT B"/>
    <property type="match status" value="1"/>
</dbReference>
<feature type="region of interest" description="Disordered" evidence="11">
    <location>
        <begin position="168"/>
        <end position="203"/>
    </location>
</feature>
<dbReference type="GO" id="GO:0070374">
    <property type="term" value="P:positive regulation of ERK1 and ERK2 cascade"/>
    <property type="evidence" value="ECO:0007669"/>
    <property type="project" value="TreeGrafter"/>
</dbReference>
<evidence type="ECO:0000256" key="7">
    <source>
        <dbReference type="ARBA" id="ARBA00032702"/>
    </source>
</evidence>
<comment type="function">
    <text evidence="8">Growth factor that plays an essential role in the regulation of embryonic development, cell proliferation, cell migration, survival and chemotaxis. Potent mitogen for cells of mesenchymal origin. Required for normal proliferation and recruitment of pericytes and vascular smooth muscle cells in the central nervous system, skin, lung, heart and placenta. Required for normal blood vessel development, and for normal development of kidney glomeruli. Plays an important role in wound healing. Signaling is modulated by the formation of heterodimers with PDGFA.</text>
</comment>
<dbReference type="CDD" id="cd00135">
    <property type="entry name" value="PDGF"/>
    <property type="match status" value="1"/>
</dbReference>
<dbReference type="GO" id="GO:0005161">
    <property type="term" value="F:platelet-derived growth factor receptor binding"/>
    <property type="evidence" value="ECO:0007669"/>
    <property type="project" value="TreeGrafter"/>
</dbReference>
<keyword evidence="3 10" id="KW-0339">Growth factor</keyword>
<dbReference type="InterPro" id="IPR029034">
    <property type="entry name" value="Cystine-knot_cytokine"/>
</dbReference>
<evidence type="ECO:0000256" key="6">
    <source>
        <dbReference type="ARBA" id="ARBA00032481"/>
    </source>
</evidence>
<dbReference type="InterPro" id="IPR023581">
    <property type="entry name" value="PD_growth_factor_CS"/>
</dbReference>
<dbReference type="GO" id="GO:0005615">
    <property type="term" value="C:extracellular space"/>
    <property type="evidence" value="ECO:0007669"/>
    <property type="project" value="TreeGrafter"/>
</dbReference>
<dbReference type="GO" id="GO:0008083">
    <property type="term" value="F:growth factor activity"/>
    <property type="evidence" value="ECO:0007669"/>
    <property type="project" value="UniProtKB-KW"/>
</dbReference>
<dbReference type="GO" id="GO:0016020">
    <property type="term" value="C:membrane"/>
    <property type="evidence" value="ECO:0007669"/>
    <property type="project" value="InterPro"/>
</dbReference>
<evidence type="ECO:0000256" key="1">
    <source>
        <dbReference type="ARBA" id="ARBA00006686"/>
    </source>
</evidence>
<feature type="compositionally biased region" description="Basic and acidic residues" evidence="11">
    <location>
        <begin position="182"/>
        <end position="203"/>
    </location>
</feature>
<dbReference type="GO" id="GO:0008284">
    <property type="term" value="P:positive regulation of cell population proliferation"/>
    <property type="evidence" value="ECO:0007669"/>
    <property type="project" value="TreeGrafter"/>
</dbReference>
<dbReference type="Pfam" id="PF00341">
    <property type="entry name" value="PDGF"/>
    <property type="match status" value="1"/>
</dbReference>
<comment type="similarity">
    <text evidence="1 10">Belongs to the PDGF/VEGF growth factor family.</text>
</comment>
<dbReference type="PROSITE" id="PS00249">
    <property type="entry name" value="PDGF_1"/>
    <property type="match status" value="1"/>
</dbReference>
<feature type="chain" id="PRO_5040773275" description="Platelet-derived growth factor subunit B" evidence="12">
    <location>
        <begin position="25"/>
        <end position="522"/>
    </location>
</feature>
<evidence type="ECO:0000256" key="11">
    <source>
        <dbReference type="SAM" id="MobiDB-lite"/>
    </source>
</evidence>
<comment type="subunit">
    <text evidence="9">Antiparallel homodimer; disulfide-linked. Antiparallel heterodimer with PDGFA; disulfide-linked. The PDGFB homodimer interacts with PDGFRA and PDGFRB homodimers, and with heterodimers formed by PDGFRA and PDGFRB. The heterodimer composed of PDGFA and PDGFB interacts with PDGFRB homodimers, and with heterodimers formed by PDGFRA and PDGFRB. Interacts with XLKD1. Interacts with LRP1. Interacts with SORL1 (via the N-terminal ectodomain). Interacts with CD82; this interaction inhibits PDGFB-mediated signaling pathway.</text>
</comment>